<dbReference type="Proteomes" id="UP001345219">
    <property type="component" value="Chromosome 7"/>
</dbReference>
<evidence type="ECO:0000313" key="2">
    <source>
        <dbReference type="EMBL" id="KAK4766233.1"/>
    </source>
</evidence>
<sequence>MARGFPMKPTHDGSSSSQPTAPSSRVPTLLEATWFKLTCGGALACVGIEDFLELESRKSDQQQQSGIYNMWAAYKRSGTRIEAWKWV</sequence>
<reference evidence="2 3" key="1">
    <citation type="journal article" date="2023" name="Hortic Res">
        <title>Pangenome of water caltrop reveals structural variations and asymmetric subgenome divergence after allopolyploidization.</title>
        <authorList>
            <person name="Zhang X."/>
            <person name="Chen Y."/>
            <person name="Wang L."/>
            <person name="Yuan Y."/>
            <person name="Fang M."/>
            <person name="Shi L."/>
            <person name="Lu R."/>
            <person name="Comes H.P."/>
            <person name="Ma Y."/>
            <person name="Chen Y."/>
            <person name="Huang G."/>
            <person name="Zhou Y."/>
            <person name="Zheng Z."/>
            <person name="Qiu Y."/>
        </authorList>
    </citation>
    <scope>NUCLEOTIDE SEQUENCE [LARGE SCALE GENOMIC DNA]</scope>
    <source>
        <tissue evidence="2">Roots</tissue>
    </source>
</reference>
<gene>
    <name evidence="2" type="ORF">SAY87_007875</name>
</gene>
<accession>A0AAN7QG27</accession>
<dbReference type="AlphaFoldDB" id="A0AAN7QG27"/>
<evidence type="ECO:0000313" key="3">
    <source>
        <dbReference type="Proteomes" id="UP001345219"/>
    </source>
</evidence>
<dbReference type="EMBL" id="JAXIOK010000007">
    <property type="protein sequence ID" value="KAK4766233.1"/>
    <property type="molecule type" value="Genomic_DNA"/>
</dbReference>
<proteinExistence type="predicted"/>
<comment type="caution">
    <text evidence="2">The sequence shown here is derived from an EMBL/GenBank/DDBJ whole genome shotgun (WGS) entry which is preliminary data.</text>
</comment>
<organism evidence="2 3">
    <name type="scientific">Trapa incisa</name>
    <dbReference type="NCBI Taxonomy" id="236973"/>
    <lineage>
        <taxon>Eukaryota</taxon>
        <taxon>Viridiplantae</taxon>
        <taxon>Streptophyta</taxon>
        <taxon>Embryophyta</taxon>
        <taxon>Tracheophyta</taxon>
        <taxon>Spermatophyta</taxon>
        <taxon>Magnoliopsida</taxon>
        <taxon>eudicotyledons</taxon>
        <taxon>Gunneridae</taxon>
        <taxon>Pentapetalae</taxon>
        <taxon>rosids</taxon>
        <taxon>malvids</taxon>
        <taxon>Myrtales</taxon>
        <taxon>Lythraceae</taxon>
        <taxon>Trapa</taxon>
    </lineage>
</organism>
<protein>
    <submittedName>
        <fullName evidence="2">Uncharacterized protein</fullName>
    </submittedName>
</protein>
<feature type="region of interest" description="Disordered" evidence="1">
    <location>
        <begin position="1"/>
        <end position="24"/>
    </location>
</feature>
<feature type="compositionally biased region" description="Low complexity" evidence="1">
    <location>
        <begin position="14"/>
        <end position="24"/>
    </location>
</feature>
<keyword evidence="3" id="KW-1185">Reference proteome</keyword>
<name>A0AAN7QG27_9MYRT</name>
<evidence type="ECO:0000256" key="1">
    <source>
        <dbReference type="SAM" id="MobiDB-lite"/>
    </source>
</evidence>